<sequence>DLTAEQLREDSDEKGSSEIEEPWKLSEFSKSRRALRWHINLQPWASEDHSLEDETKRFLSYITTPQVTCASLVDNEAATESSAGDWAVCLDPKFSLTHRMKRKHCRVYSFGWV</sequence>
<proteinExistence type="predicted"/>
<dbReference type="InterPro" id="IPR026913">
    <property type="entry name" value="METTL24"/>
</dbReference>
<name>A0ABV0TCA9_9TELE</name>
<dbReference type="EMBL" id="JAHRIQ010026436">
    <property type="protein sequence ID" value="MEQ2230129.1"/>
    <property type="molecule type" value="Genomic_DNA"/>
</dbReference>
<dbReference type="PANTHER" id="PTHR32026">
    <property type="entry name" value="METHYLTRANSFERASE-LIKE PROTEIN 24"/>
    <property type="match status" value="1"/>
</dbReference>
<evidence type="ECO:0000313" key="2">
    <source>
        <dbReference type="Proteomes" id="UP001482620"/>
    </source>
</evidence>
<dbReference type="PANTHER" id="PTHR32026:SF20">
    <property type="entry name" value="METHYLTRANSFERASE-LIKE PROTEIN 24 ISOFORM X1"/>
    <property type="match status" value="1"/>
</dbReference>
<gene>
    <name evidence="1" type="ORF">ILYODFUR_026112</name>
</gene>
<keyword evidence="2" id="KW-1185">Reference proteome</keyword>
<reference evidence="1 2" key="1">
    <citation type="submission" date="2021-06" db="EMBL/GenBank/DDBJ databases">
        <authorList>
            <person name="Palmer J.M."/>
        </authorList>
    </citation>
    <scope>NUCLEOTIDE SEQUENCE [LARGE SCALE GENOMIC DNA]</scope>
    <source>
        <strain evidence="2">if_2019</strain>
        <tissue evidence="1">Muscle</tissue>
    </source>
</reference>
<feature type="non-terminal residue" evidence="1">
    <location>
        <position position="1"/>
    </location>
</feature>
<accession>A0ABV0TCA9</accession>
<protein>
    <submittedName>
        <fullName evidence="1">Uncharacterized protein</fullName>
    </submittedName>
</protein>
<dbReference type="Proteomes" id="UP001482620">
    <property type="component" value="Unassembled WGS sequence"/>
</dbReference>
<comment type="caution">
    <text evidence="1">The sequence shown here is derived from an EMBL/GenBank/DDBJ whole genome shotgun (WGS) entry which is preliminary data.</text>
</comment>
<organism evidence="1 2">
    <name type="scientific">Ilyodon furcidens</name>
    <name type="common">goldbreast splitfin</name>
    <dbReference type="NCBI Taxonomy" id="33524"/>
    <lineage>
        <taxon>Eukaryota</taxon>
        <taxon>Metazoa</taxon>
        <taxon>Chordata</taxon>
        <taxon>Craniata</taxon>
        <taxon>Vertebrata</taxon>
        <taxon>Euteleostomi</taxon>
        <taxon>Actinopterygii</taxon>
        <taxon>Neopterygii</taxon>
        <taxon>Teleostei</taxon>
        <taxon>Neoteleostei</taxon>
        <taxon>Acanthomorphata</taxon>
        <taxon>Ovalentaria</taxon>
        <taxon>Atherinomorphae</taxon>
        <taxon>Cyprinodontiformes</taxon>
        <taxon>Goodeidae</taxon>
        <taxon>Ilyodon</taxon>
    </lineage>
</organism>
<evidence type="ECO:0000313" key="1">
    <source>
        <dbReference type="EMBL" id="MEQ2230129.1"/>
    </source>
</evidence>